<evidence type="ECO:0008006" key="5">
    <source>
        <dbReference type="Google" id="ProtNLM"/>
    </source>
</evidence>
<feature type="transmembrane region" description="Helical" evidence="2">
    <location>
        <begin position="358"/>
        <end position="379"/>
    </location>
</feature>
<evidence type="ECO:0000256" key="1">
    <source>
        <dbReference type="SAM" id="MobiDB-lite"/>
    </source>
</evidence>
<comment type="caution">
    <text evidence="3">The sequence shown here is derived from an EMBL/GenBank/DDBJ whole genome shotgun (WGS) entry which is preliminary data.</text>
</comment>
<feature type="transmembrane region" description="Helical" evidence="2">
    <location>
        <begin position="721"/>
        <end position="742"/>
    </location>
</feature>
<dbReference type="Proteomes" id="UP000642819">
    <property type="component" value="Unassembled WGS sequence"/>
</dbReference>
<feature type="transmembrane region" description="Helical" evidence="2">
    <location>
        <begin position="1190"/>
        <end position="1207"/>
    </location>
</feature>
<feature type="transmembrane region" description="Helical" evidence="2">
    <location>
        <begin position="585"/>
        <end position="609"/>
    </location>
</feature>
<feature type="transmembrane region" description="Helical" evidence="2">
    <location>
        <begin position="890"/>
        <end position="910"/>
    </location>
</feature>
<feature type="transmembrane region" description="Helical" evidence="2">
    <location>
        <begin position="142"/>
        <end position="161"/>
    </location>
</feature>
<keyword evidence="2" id="KW-0472">Membrane</keyword>
<feature type="transmembrane region" description="Helical" evidence="2">
    <location>
        <begin position="1086"/>
        <end position="1107"/>
    </location>
</feature>
<feature type="transmembrane region" description="Helical" evidence="2">
    <location>
        <begin position="645"/>
        <end position="663"/>
    </location>
</feature>
<reference evidence="4" key="1">
    <citation type="journal article" date="2019" name="Int. J. Syst. Evol. Microbiol.">
        <title>The Global Catalogue of Microorganisms (GCM) 10K type strain sequencing project: providing services to taxonomists for standard genome sequencing and annotation.</title>
        <authorList>
            <consortium name="The Broad Institute Genomics Platform"/>
            <consortium name="The Broad Institute Genome Sequencing Center for Infectious Disease"/>
            <person name="Wu L."/>
            <person name="Ma J."/>
        </authorList>
    </citation>
    <scope>NUCLEOTIDE SEQUENCE [LARGE SCALE GENOMIC DNA]</scope>
    <source>
        <strain evidence="4">KCTC 19466</strain>
    </source>
</reference>
<feature type="transmembrane region" description="Helical" evidence="2">
    <location>
        <begin position="941"/>
        <end position="957"/>
    </location>
</feature>
<feature type="transmembrane region" description="Helical" evidence="2">
    <location>
        <begin position="423"/>
        <end position="441"/>
    </location>
</feature>
<feature type="transmembrane region" description="Helical" evidence="2">
    <location>
        <begin position="696"/>
        <end position="715"/>
    </location>
</feature>
<evidence type="ECO:0000313" key="4">
    <source>
        <dbReference type="Proteomes" id="UP000642819"/>
    </source>
</evidence>
<accession>A0ABQ3GG38</accession>
<feature type="transmembrane region" description="Helical" evidence="2">
    <location>
        <begin position="822"/>
        <end position="842"/>
    </location>
</feature>
<dbReference type="EMBL" id="BMXK01000004">
    <property type="protein sequence ID" value="GHD04621.1"/>
    <property type="molecule type" value="Genomic_DNA"/>
</dbReference>
<protein>
    <recommendedName>
        <fullName evidence="5">DUF2339 domain-containing protein</fullName>
    </recommendedName>
</protein>
<keyword evidence="2" id="KW-0812">Transmembrane</keyword>
<feature type="transmembrane region" description="Helical" evidence="2">
    <location>
        <begin position="545"/>
        <end position="564"/>
    </location>
</feature>
<feature type="transmembrane region" description="Helical" evidence="2">
    <location>
        <begin position="391"/>
        <end position="411"/>
    </location>
</feature>
<evidence type="ECO:0000256" key="2">
    <source>
        <dbReference type="SAM" id="Phobius"/>
    </source>
</evidence>
<sequence>MGTVLVLVLLLAVVFTGGWLLGRHANRRASERDQRENLASAWQEGHDAAVAYLVPPGQRGLPGATRAPEPTGAPQAPVAPPPSPASPAPSTPSAGPPPVRPVPDPAARQLRNVNIALYVAAGLLIGAGLLFISFPIHPAAKLSVLGSVGAVFYGGGLAIHARSRDLRAAAAALTAIGLALIPVLGVAWYILLPVPAATAWLVASAAGSAAFVFASVRLRSQIVAVVSLTFFVSLAWSGGAVLNRGLIWYFVFTMVLAALVSAAAVVRPAFLGSIYLRTFVASHRFLVPGLLVAAVLMSWTLSAEDLLVVGAAASTYYGAMAVTDGRTARAVDLSMLRLVASATLLVGVYELSGTAERVVWAALLIGLAQLLLVACLRRVHRRIYRPRTWRAEVWGFSCASAAVAVFTHPALHASPFEGGDPRLGAGLAIAALGIGIAGYVARLGVVPVLLAVGAVAIPIGLADGSLGDEAWRVAATSALALGAAEAVRRRAEGMPGSPLAGPAGTWGRVHLLLLLPFVLGLVIVAVPGLSALGASPDTAGLRPQLVLLLAVAVAGWLGLSLATLRRTSGSTVRHDDGAGSRVLHVAGVLAAGTGALALHAVAADALWMGIPVERLLWWVLLLVTMPSTAWIVRARDGARTVACQAATGSVWLVALLVAAGRPAWPERGWAFEVLLTLGFLYSALLVFIARRPGFRAVYVVAAQALLTWLALDLAGRLDADWHARIALGAATLAAGQAGRLLLRGGGAAVAGRRSMSWAALGLLLLVPFAYMLLTVDYSTSGSGTLEGARGADQASLLIQLGCLAAYALVLARRGLSGDAARWSLAVPPVALAAGLLAGSGAIDLRRGGWLPTPLWTQPAAAVALAAGTVACVVVADAVARRGAAVGRGGAELSCPSAVAAVFAGFGLFAAAGEHSAFSGLVLAAAAYAAVRLAFLWERPGLVGAAVLIGAAAVHGLLQDPLTGPGPVSAAVFGSGAVGPGLWALSFMAAACLWWVLGALGRRKAGVFGAAAPWARRGGLLAATLGALVGQGGGTALVVTACVIGAAAAVLAVGEWPAHFRRLAEHGAVLIVAAYAVRLWHEFGDPSLFWTLQALTAVSIGLAVSEYVRPPAAGGVDGLGRRYLLGAAAVLTCSAPVAVFADGGWSQWWVLVGFVGFVIAGLVLGDRVLAWWGAAGVAAALAWFLRDYSFILLALLAAVLIAFALLSLRRLNRGRRSEGTGPADPGL</sequence>
<feature type="transmembrane region" description="Helical" evidence="2">
    <location>
        <begin position="168"/>
        <end position="191"/>
    </location>
</feature>
<proteinExistence type="predicted"/>
<feature type="transmembrane region" description="Helical" evidence="2">
    <location>
        <begin position="278"/>
        <end position="300"/>
    </location>
</feature>
<feature type="transmembrane region" description="Helical" evidence="2">
    <location>
        <begin position="6"/>
        <end position="22"/>
    </location>
</feature>
<feature type="transmembrane region" description="Helical" evidence="2">
    <location>
        <begin position="793"/>
        <end position="810"/>
    </location>
</feature>
<feature type="transmembrane region" description="Helical" evidence="2">
    <location>
        <begin position="509"/>
        <end position="533"/>
    </location>
</feature>
<keyword evidence="2" id="KW-1133">Transmembrane helix</keyword>
<feature type="transmembrane region" description="Helical" evidence="2">
    <location>
        <begin position="977"/>
        <end position="999"/>
    </location>
</feature>
<feature type="transmembrane region" description="Helical" evidence="2">
    <location>
        <begin position="247"/>
        <end position="266"/>
    </location>
</feature>
<feature type="transmembrane region" description="Helical" evidence="2">
    <location>
        <begin position="1062"/>
        <end position="1080"/>
    </location>
</feature>
<feature type="transmembrane region" description="Helical" evidence="2">
    <location>
        <begin position="197"/>
        <end position="215"/>
    </location>
</feature>
<keyword evidence="4" id="KW-1185">Reference proteome</keyword>
<feature type="transmembrane region" description="Helical" evidence="2">
    <location>
        <begin position="916"/>
        <end position="934"/>
    </location>
</feature>
<dbReference type="RefSeq" id="WP_189349241.1">
    <property type="nucleotide sequence ID" value="NZ_BMXK01000004.1"/>
</dbReference>
<feature type="transmembrane region" description="Helical" evidence="2">
    <location>
        <begin position="854"/>
        <end position="878"/>
    </location>
</feature>
<feature type="transmembrane region" description="Helical" evidence="2">
    <location>
        <begin position="1119"/>
        <end position="1140"/>
    </location>
</feature>
<name>A0ABQ3GG38_9MICC</name>
<organism evidence="3 4">
    <name type="scientific">Zhihengliuella salsuginis</name>
    <dbReference type="NCBI Taxonomy" id="578222"/>
    <lineage>
        <taxon>Bacteria</taxon>
        <taxon>Bacillati</taxon>
        <taxon>Actinomycetota</taxon>
        <taxon>Actinomycetes</taxon>
        <taxon>Micrococcales</taxon>
        <taxon>Micrococcaceae</taxon>
        <taxon>Zhihengliuella</taxon>
    </lineage>
</organism>
<evidence type="ECO:0000313" key="3">
    <source>
        <dbReference type="EMBL" id="GHD04621.1"/>
    </source>
</evidence>
<feature type="transmembrane region" description="Helical" evidence="2">
    <location>
        <begin position="1146"/>
        <end position="1163"/>
    </location>
</feature>
<feature type="transmembrane region" description="Helical" evidence="2">
    <location>
        <begin position="222"/>
        <end position="241"/>
    </location>
</feature>
<feature type="region of interest" description="Disordered" evidence="1">
    <location>
        <begin position="60"/>
        <end position="105"/>
    </location>
</feature>
<feature type="transmembrane region" description="Helical" evidence="2">
    <location>
        <begin position="1034"/>
        <end position="1055"/>
    </location>
</feature>
<gene>
    <name evidence="3" type="ORF">GCM10008096_12250</name>
</gene>
<feature type="transmembrane region" description="Helical" evidence="2">
    <location>
        <begin position="115"/>
        <end position="136"/>
    </location>
</feature>
<feature type="transmembrane region" description="Helical" evidence="2">
    <location>
        <begin position="615"/>
        <end position="633"/>
    </location>
</feature>
<feature type="compositionally biased region" description="Pro residues" evidence="1">
    <location>
        <begin position="77"/>
        <end position="104"/>
    </location>
</feature>
<feature type="transmembrane region" description="Helical" evidence="2">
    <location>
        <begin position="669"/>
        <end position="689"/>
    </location>
</feature>
<feature type="transmembrane region" description="Helical" evidence="2">
    <location>
        <begin position="754"/>
        <end position="773"/>
    </location>
</feature>